<gene>
    <name evidence="1" type="ORF">BBO_09270</name>
</gene>
<accession>A0A166W1V4</accession>
<sequence length="81" mass="9388">MTFIPQPLDGTENIDWNQAEEITVPKYYYGNGKKIYWKEASITPKSVEEKPQPLIPFKDGKAQFDHGEKLYAFSGKIYQET</sequence>
<comment type="caution">
    <text evidence="1">The sequence shown here is derived from an EMBL/GenBank/DDBJ whole genome shotgun (WGS) entry which is preliminary data.</text>
</comment>
<name>A0A166W1V4_9HYPO</name>
<organism evidence="1 2">
    <name type="scientific">Beauveria brongniartii RCEF 3172</name>
    <dbReference type="NCBI Taxonomy" id="1081107"/>
    <lineage>
        <taxon>Eukaryota</taxon>
        <taxon>Fungi</taxon>
        <taxon>Dikarya</taxon>
        <taxon>Ascomycota</taxon>
        <taxon>Pezizomycotina</taxon>
        <taxon>Sordariomycetes</taxon>
        <taxon>Hypocreomycetidae</taxon>
        <taxon>Hypocreales</taxon>
        <taxon>Cordycipitaceae</taxon>
        <taxon>Beauveria</taxon>
        <taxon>Beauveria brongniartii</taxon>
    </lineage>
</organism>
<keyword evidence="2" id="KW-1185">Reference proteome</keyword>
<evidence type="ECO:0000313" key="1">
    <source>
        <dbReference type="EMBL" id="OAA34261.1"/>
    </source>
</evidence>
<evidence type="ECO:0000313" key="2">
    <source>
        <dbReference type="Proteomes" id="UP000076863"/>
    </source>
</evidence>
<proteinExistence type="predicted"/>
<dbReference type="Proteomes" id="UP000076863">
    <property type="component" value="Unassembled WGS sequence"/>
</dbReference>
<protein>
    <submittedName>
        <fullName evidence="1">Uncharacterized protein</fullName>
    </submittedName>
</protein>
<dbReference type="AlphaFoldDB" id="A0A166W1V4"/>
<reference evidence="1 2" key="1">
    <citation type="journal article" date="2016" name="Genome Biol. Evol.">
        <title>Divergent and convergent evolution of fungal pathogenicity.</title>
        <authorList>
            <person name="Shang Y."/>
            <person name="Xiao G."/>
            <person name="Zheng P."/>
            <person name="Cen K."/>
            <person name="Zhan S."/>
            <person name="Wang C."/>
        </authorList>
    </citation>
    <scope>NUCLEOTIDE SEQUENCE [LARGE SCALE GENOMIC DNA]</scope>
    <source>
        <strain evidence="1 2">RCEF 3172</strain>
    </source>
</reference>
<dbReference type="OrthoDB" id="10268799at2759"/>
<dbReference type="EMBL" id="AZHA01000058">
    <property type="protein sequence ID" value="OAA34261.1"/>
    <property type="molecule type" value="Genomic_DNA"/>
</dbReference>